<keyword evidence="3" id="KW-0520">NAD</keyword>
<evidence type="ECO:0000256" key="2">
    <source>
        <dbReference type="ARBA" id="ARBA00022801"/>
    </source>
</evidence>
<name>A0ABT3IEN6_9BACT</name>
<dbReference type="InterPro" id="IPR000157">
    <property type="entry name" value="TIR_dom"/>
</dbReference>
<comment type="caution">
    <text evidence="6">The sequence shown here is derived from an EMBL/GenBank/DDBJ whole genome shotgun (WGS) entry which is preliminary data.</text>
</comment>
<comment type="catalytic activity">
    <reaction evidence="4">
        <text>NAD(+) + H2O = ADP-D-ribose + nicotinamide + H(+)</text>
        <dbReference type="Rhea" id="RHEA:16301"/>
        <dbReference type="ChEBI" id="CHEBI:15377"/>
        <dbReference type="ChEBI" id="CHEBI:15378"/>
        <dbReference type="ChEBI" id="CHEBI:17154"/>
        <dbReference type="ChEBI" id="CHEBI:57540"/>
        <dbReference type="ChEBI" id="CHEBI:57967"/>
        <dbReference type="EC" id="3.2.2.6"/>
    </reaction>
    <physiologicalReaction direction="left-to-right" evidence="4">
        <dbReference type="Rhea" id="RHEA:16302"/>
    </physiologicalReaction>
</comment>
<gene>
    <name evidence="6" type="ORF">OL497_00820</name>
</gene>
<evidence type="ECO:0000256" key="1">
    <source>
        <dbReference type="ARBA" id="ARBA00011982"/>
    </source>
</evidence>
<reference evidence="6 7" key="1">
    <citation type="submission" date="2022-10" db="EMBL/GenBank/DDBJ databases">
        <title>Chitinophaga nivalis PC15 sp. nov., isolated from Pyeongchang county, South Korea.</title>
        <authorList>
            <person name="Trinh H.N."/>
        </authorList>
    </citation>
    <scope>NUCLEOTIDE SEQUENCE [LARGE SCALE GENOMIC DNA]</scope>
    <source>
        <strain evidence="6 7">PC14</strain>
    </source>
</reference>
<dbReference type="PANTHER" id="PTHR32009:SF39">
    <property type="entry name" value="TIR DOMAIN-CONTAINING PROTEIN"/>
    <property type="match status" value="1"/>
</dbReference>
<dbReference type="EMBL" id="JAPDNS010000001">
    <property type="protein sequence ID" value="MCW3482423.1"/>
    <property type="molecule type" value="Genomic_DNA"/>
</dbReference>
<organism evidence="6 7">
    <name type="scientific">Chitinophaga nivalis</name>
    <dbReference type="NCBI Taxonomy" id="2991709"/>
    <lineage>
        <taxon>Bacteria</taxon>
        <taxon>Pseudomonadati</taxon>
        <taxon>Bacteroidota</taxon>
        <taxon>Chitinophagia</taxon>
        <taxon>Chitinophagales</taxon>
        <taxon>Chitinophagaceae</taxon>
        <taxon>Chitinophaga</taxon>
    </lineage>
</organism>
<keyword evidence="7" id="KW-1185">Reference proteome</keyword>
<dbReference type="Pfam" id="PF13676">
    <property type="entry name" value="TIR_2"/>
    <property type="match status" value="1"/>
</dbReference>
<dbReference type="Proteomes" id="UP001207742">
    <property type="component" value="Unassembled WGS sequence"/>
</dbReference>
<dbReference type="InterPro" id="IPR035897">
    <property type="entry name" value="Toll_tir_struct_dom_sf"/>
</dbReference>
<dbReference type="Gene3D" id="3.40.50.10140">
    <property type="entry name" value="Toll/interleukin-1 receptor homology (TIR) domain"/>
    <property type="match status" value="1"/>
</dbReference>
<dbReference type="SMART" id="SM00255">
    <property type="entry name" value="TIR"/>
    <property type="match status" value="1"/>
</dbReference>
<dbReference type="SUPFAM" id="SSF52200">
    <property type="entry name" value="Toll/Interleukin receptor TIR domain"/>
    <property type="match status" value="1"/>
</dbReference>
<evidence type="ECO:0000313" key="7">
    <source>
        <dbReference type="Proteomes" id="UP001207742"/>
    </source>
</evidence>
<evidence type="ECO:0000256" key="4">
    <source>
        <dbReference type="ARBA" id="ARBA00047304"/>
    </source>
</evidence>
<keyword evidence="2" id="KW-0378">Hydrolase</keyword>
<dbReference type="PROSITE" id="PS50104">
    <property type="entry name" value="TIR"/>
    <property type="match status" value="1"/>
</dbReference>
<protein>
    <recommendedName>
        <fullName evidence="1">ADP-ribosyl cyclase/cyclic ADP-ribose hydrolase</fullName>
        <ecNumber evidence="1">3.2.2.6</ecNumber>
    </recommendedName>
</protein>
<evidence type="ECO:0000259" key="5">
    <source>
        <dbReference type="PROSITE" id="PS50104"/>
    </source>
</evidence>
<dbReference type="EC" id="3.2.2.6" evidence="1"/>
<keyword evidence="6" id="KW-0675">Receptor</keyword>
<evidence type="ECO:0000313" key="6">
    <source>
        <dbReference type="EMBL" id="MCW3482423.1"/>
    </source>
</evidence>
<feature type="domain" description="TIR" evidence="5">
    <location>
        <begin position="1"/>
        <end position="134"/>
    </location>
</feature>
<evidence type="ECO:0000256" key="3">
    <source>
        <dbReference type="ARBA" id="ARBA00023027"/>
    </source>
</evidence>
<accession>A0ABT3IEN6</accession>
<dbReference type="PANTHER" id="PTHR32009">
    <property type="entry name" value="TMV RESISTANCE PROTEIN N-LIKE"/>
    <property type="match status" value="1"/>
</dbReference>
<sequence>MQYDVFICHASEDKESFVRPLAHELKAKKVKVWYDEFSIAIGDSLCSKIDYGLSQCRFCIVVLSANFFQKPWAKRELQGITFREMLEDANIILPIWLDIDVTDVAKHSLPLADKFAISASNGVEKVAQQLFEKIRYHEHLPLDIARKELISYSVKTPAIYDDWWSDVINYEKFLRIPNKDLSLDSPYVFWIFPLPYLTPETPEEYGMNLASAVLQRNWSTDASISRITVLTSPEEVHHFIERWPRLKEYVRTYPHLLALYAPQLTIPGFDSGFEDVLDKIMSSRTKVAYSGWRKAFSYEEKIACGDLVALRHPSWGNYNYRDITSYYFSTNYGNYHRPGHSQFNALIWLLSDDSSWLPPNIRKIFGDTLFYGDDWVGPMPNGSFKSALLKSRIHNFRYTSDIKQGIIEVIKIAQKEIYNQQPPFALMLKFIDSNATGHFLELWKEL</sequence>
<proteinExistence type="predicted"/>
<dbReference type="RefSeq" id="WP_264726805.1">
    <property type="nucleotide sequence ID" value="NZ_JAPDNR010000001.1"/>
</dbReference>